<gene>
    <name evidence="2" type="ORF">CA982_13360</name>
</gene>
<organism evidence="2 3">
    <name type="scientific">Gordonia lacunae</name>
    <dbReference type="NCBI Taxonomy" id="417102"/>
    <lineage>
        <taxon>Bacteria</taxon>
        <taxon>Bacillati</taxon>
        <taxon>Actinomycetota</taxon>
        <taxon>Actinomycetes</taxon>
        <taxon>Mycobacteriales</taxon>
        <taxon>Gordoniaceae</taxon>
        <taxon>Gordonia</taxon>
    </lineage>
</organism>
<reference evidence="2 3" key="1">
    <citation type="submission" date="2017-05" db="EMBL/GenBank/DDBJ databases">
        <title>Biotechnological potential of actinobacteria isolated from South African environments.</title>
        <authorList>
            <person name="Le Roes-Hill M."/>
            <person name="Prins A."/>
            <person name="Durrell K.A."/>
        </authorList>
    </citation>
    <scope>NUCLEOTIDE SEQUENCE [LARGE SCALE GENOMIC DNA]</scope>
    <source>
        <strain evidence="2">BS2</strain>
    </source>
</reference>
<dbReference type="GO" id="GO:0003989">
    <property type="term" value="F:acetyl-CoA carboxylase activity"/>
    <property type="evidence" value="ECO:0007669"/>
    <property type="project" value="InterPro"/>
</dbReference>
<dbReference type="OrthoDB" id="4377572at2"/>
<feature type="compositionally biased region" description="Basic and acidic residues" evidence="1">
    <location>
        <begin position="44"/>
        <end position="58"/>
    </location>
</feature>
<sequence length="72" mass="7643">MSEDPTKSERPFLTVVGGNPTDEDLAVLVTVLAGAGSGGGDSEPATRNDWGRPIDRLRPQWGGPGSFTNLRY</sequence>
<protein>
    <recommendedName>
        <fullName evidence="4">Acyl-CoA carboxylase subunit epsilon</fullName>
    </recommendedName>
</protein>
<dbReference type="EMBL" id="NGFO01000014">
    <property type="protein sequence ID" value="OUC78210.1"/>
    <property type="molecule type" value="Genomic_DNA"/>
</dbReference>
<keyword evidence="3" id="KW-1185">Reference proteome</keyword>
<dbReference type="AlphaFoldDB" id="A0A243Q8Y1"/>
<dbReference type="Proteomes" id="UP000194632">
    <property type="component" value="Unassembled WGS sequence"/>
</dbReference>
<comment type="caution">
    <text evidence="2">The sequence shown here is derived from an EMBL/GenBank/DDBJ whole genome shotgun (WGS) entry which is preliminary data.</text>
</comment>
<dbReference type="Pfam" id="PF13822">
    <property type="entry name" value="ACC_epsilon"/>
    <property type="match status" value="1"/>
</dbReference>
<evidence type="ECO:0000313" key="2">
    <source>
        <dbReference type="EMBL" id="OUC78210.1"/>
    </source>
</evidence>
<accession>A0A243Q8Y1</accession>
<evidence type="ECO:0008006" key="4">
    <source>
        <dbReference type="Google" id="ProtNLM"/>
    </source>
</evidence>
<feature type="region of interest" description="Disordered" evidence="1">
    <location>
        <begin position="34"/>
        <end position="72"/>
    </location>
</feature>
<dbReference type="RefSeq" id="WP_086535899.1">
    <property type="nucleotide sequence ID" value="NZ_JBLKRZ010000008.1"/>
</dbReference>
<dbReference type="InterPro" id="IPR032716">
    <property type="entry name" value="ACC_epsilon"/>
</dbReference>
<proteinExistence type="predicted"/>
<evidence type="ECO:0000256" key="1">
    <source>
        <dbReference type="SAM" id="MobiDB-lite"/>
    </source>
</evidence>
<dbReference type="STRING" id="417102.CA982_13360"/>
<evidence type="ECO:0000313" key="3">
    <source>
        <dbReference type="Proteomes" id="UP000194632"/>
    </source>
</evidence>
<dbReference type="GO" id="GO:0004658">
    <property type="term" value="F:propionyl-CoA carboxylase activity"/>
    <property type="evidence" value="ECO:0007669"/>
    <property type="project" value="InterPro"/>
</dbReference>
<name>A0A243Q8Y1_9ACTN</name>